<dbReference type="PROSITE" id="PS50206">
    <property type="entry name" value="RHODANESE_3"/>
    <property type="match status" value="1"/>
</dbReference>
<dbReference type="Pfam" id="PF00581">
    <property type="entry name" value="Rhodanese"/>
    <property type="match status" value="1"/>
</dbReference>
<organism evidence="2 3">
    <name type="scientific">Tetragenococcus halophilus (strain DSM 20338 / JCM 20259 / NCIMB 9735 / NBRC 12172)</name>
    <name type="common">Pediococcus halophilus</name>
    <dbReference type="NCBI Taxonomy" id="945021"/>
    <lineage>
        <taxon>Bacteria</taxon>
        <taxon>Bacillati</taxon>
        <taxon>Bacillota</taxon>
        <taxon>Bacilli</taxon>
        <taxon>Lactobacillales</taxon>
        <taxon>Enterococcaceae</taxon>
        <taxon>Tetragenococcus</taxon>
    </lineage>
</organism>
<dbReference type="KEGG" id="thl:TEH_05580"/>
<evidence type="ECO:0000313" key="3">
    <source>
        <dbReference type="Proteomes" id="UP000002663"/>
    </source>
</evidence>
<accession>A0AAN1SF96</accession>
<gene>
    <name evidence="2" type="ordered locus">TEH_05580</name>
</gene>
<reference evidence="2 3" key="1">
    <citation type="submission" date="2011-01" db="EMBL/GenBank/DDBJ databases">
        <title>Whole genome sequence of Tetragenococcus halophilus NBRC 12172.</title>
        <authorList>
            <person name="Nakazawa H."/>
            <person name="Omata S."/>
            <person name="Koga C."/>
            <person name="Watanabe Y."/>
            <person name="Katano Y."/>
            <person name="Ito N."/>
            <person name="Tsukatani N."/>
            <person name="Ankai A."/>
            <person name="Oguchi A."/>
            <person name="Fukui S."/>
            <person name="Yashiro I."/>
            <person name="Kamata S."/>
            <person name="Hashimoto Y."/>
            <person name="Yamazaki J."/>
            <person name="Taguchi H."/>
            <person name="Tanaka A."/>
            <person name="Koyama T."/>
            <person name="Ichige A."/>
            <person name="Hanya Y."/>
            <person name="Tanikawa S."/>
            <person name="Yamazaki S."/>
            <person name="Fujita N."/>
        </authorList>
    </citation>
    <scope>NUCLEOTIDE SEQUENCE [LARGE SCALE GENOMIC DNA]</scope>
    <source>
        <strain evidence="3">DSM 20338 / JCM 20259 / NCIMB 9735 / NBRC 12172</strain>
    </source>
</reference>
<dbReference type="InterPro" id="IPR001763">
    <property type="entry name" value="Rhodanese-like_dom"/>
</dbReference>
<evidence type="ECO:0000259" key="1">
    <source>
        <dbReference type="PROSITE" id="PS50206"/>
    </source>
</evidence>
<dbReference type="PANTHER" id="PTHR43031">
    <property type="entry name" value="FAD-DEPENDENT OXIDOREDUCTASE"/>
    <property type="match status" value="1"/>
</dbReference>
<sequence length="100" mass="11048">MRDNMQSIAIQDFRSLLEESIAILDIRDKGAYKENHLAGAISIPTTSLPNRLSELDKSTTYYVLSHSGRRSEIIAEFLNNNGFQAIHVIGGMKALKKAAA</sequence>
<dbReference type="SMART" id="SM00450">
    <property type="entry name" value="RHOD"/>
    <property type="match status" value="1"/>
</dbReference>
<dbReference type="Proteomes" id="UP000002663">
    <property type="component" value="Chromosome"/>
</dbReference>
<dbReference type="CDD" id="cd00158">
    <property type="entry name" value="RHOD"/>
    <property type="match status" value="1"/>
</dbReference>
<dbReference type="InterPro" id="IPR050229">
    <property type="entry name" value="GlpE_sulfurtransferase"/>
</dbReference>
<name>A0AAN1SF96_TETHN</name>
<dbReference type="AlphaFoldDB" id="A0AAN1SF96"/>
<protein>
    <recommendedName>
        <fullName evidence="1">Rhodanese domain-containing protein</fullName>
    </recommendedName>
</protein>
<dbReference type="Gene3D" id="3.40.250.10">
    <property type="entry name" value="Rhodanese-like domain"/>
    <property type="match status" value="1"/>
</dbReference>
<evidence type="ECO:0000313" key="2">
    <source>
        <dbReference type="EMBL" id="BAK93885.1"/>
    </source>
</evidence>
<dbReference type="PANTHER" id="PTHR43031:SF1">
    <property type="entry name" value="PYRIDINE NUCLEOTIDE-DISULPHIDE OXIDOREDUCTASE"/>
    <property type="match status" value="1"/>
</dbReference>
<feature type="domain" description="Rhodanese" evidence="1">
    <location>
        <begin position="17"/>
        <end position="100"/>
    </location>
</feature>
<dbReference type="EMBL" id="AP012046">
    <property type="protein sequence ID" value="BAK93885.1"/>
    <property type="molecule type" value="Genomic_DNA"/>
</dbReference>
<proteinExistence type="predicted"/>
<dbReference type="SUPFAM" id="SSF52821">
    <property type="entry name" value="Rhodanese/Cell cycle control phosphatase"/>
    <property type="match status" value="1"/>
</dbReference>
<dbReference type="InterPro" id="IPR036873">
    <property type="entry name" value="Rhodanese-like_dom_sf"/>
</dbReference>